<accession>A0A9Q0AN19</accession>
<reference evidence="2" key="1">
    <citation type="submission" date="2021-03" db="EMBL/GenBank/DDBJ databases">
        <title>Revisited historic fungal species revealed as producer of novel bioactive compounds through whole genome sequencing and comparative genomics.</title>
        <authorList>
            <person name="Vignolle G.A."/>
            <person name="Hochenegger N."/>
            <person name="Mach R.L."/>
            <person name="Mach-Aigner A.R."/>
            <person name="Javad Rahimi M."/>
            <person name="Salim K.A."/>
            <person name="Chan C.M."/>
            <person name="Lim L.B.L."/>
            <person name="Cai F."/>
            <person name="Druzhinina I.S."/>
            <person name="U'Ren J.M."/>
            <person name="Derntl C."/>
        </authorList>
    </citation>
    <scope>NUCLEOTIDE SEQUENCE</scope>
    <source>
        <strain evidence="2">TUCIM 5799</strain>
    </source>
</reference>
<protein>
    <submittedName>
        <fullName evidence="2">Uncharacterized protein</fullName>
    </submittedName>
</protein>
<dbReference type="EMBL" id="JAFIMR010000021">
    <property type="protein sequence ID" value="KAI1865721.1"/>
    <property type="molecule type" value="Genomic_DNA"/>
</dbReference>
<name>A0A9Q0AN19_9PEZI</name>
<evidence type="ECO:0000313" key="2">
    <source>
        <dbReference type="EMBL" id="KAI1865721.1"/>
    </source>
</evidence>
<organism evidence="2 3">
    <name type="scientific">Neoarthrinium moseri</name>
    <dbReference type="NCBI Taxonomy" id="1658444"/>
    <lineage>
        <taxon>Eukaryota</taxon>
        <taxon>Fungi</taxon>
        <taxon>Dikarya</taxon>
        <taxon>Ascomycota</taxon>
        <taxon>Pezizomycotina</taxon>
        <taxon>Sordariomycetes</taxon>
        <taxon>Xylariomycetidae</taxon>
        <taxon>Amphisphaeriales</taxon>
        <taxon>Apiosporaceae</taxon>
        <taxon>Neoarthrinium</taxon>
    </lineage>
</organism>
<comment type="caution">
    <text evidence="2">The sequence shown here is derived from an EMBL/GenBank/DDBJ whole genome shotgun (WGS) entry which is preliminary data.</text>
</comment>
<dbReference type="Proteomes" id="UP000829685">
    <property type="component" value="Unassembled WGS sequence"/>
</dbReference>
<dbReference type="AlphaFoldDB" id="A0A9Q0AN19"/>
<evidence type="ECO:0000256" key="1">
    <source>
        <dbReference type="SAM" id="MobiDB-lite"/>
    </source>
</evidence>
<feature type="region of interest" description="Disordered" evidence="1">
    <location>
        <begin position="176"/>
        <end position="196"/>
    </location>
</feature>
<keyword evidence="3" id="KW-1185">Reference proteome</keyword>
<gene>
    <name evidence="2" type="ORF">JX265_008044</name>
</gene>
<evidence type="ECO:0000313" key="3">
    <source>
        <dbReference type="Proteomes" id="UP000829685"/>
    </source>
</evidence>
<sequence>MSFSQSAKLILPVARCHNCGGGEDFCGGCRDINIIRVRRRWTTTAKTDEEDKDVFNKLFALRYGRESMNSALYHKYFGNFSLAMKWHRESLGQYIDAICEGRLEQLSLASTFIPTDAFSQLSTAELLDRCKELTRHLQKLHSELGRRELDADAGDDEDSVYSDVDMEENDFDLFGSPEPVIGQPPTPLGSQKESPTEGMEIRSKILKYWSADGDSRAYKFVRKPLHTPRFLAILLDLARHYSWEQTTRMVNYMVIERVRHFRNVDDKDRYPKLDDWKHVLDICSKLGFPVIKPEEIPADVLLAINFRMTNQGLVKEGNSFSPYADKLGICLQRGATCMRSSTGPHIFRVQYISRCSPQDVT</sequence>
<proteinExistence type="predicted"/>